<proteinExistence type="predicted"/>
<reference evidence="1" key="1">
    <citation type="submission" date="2022-03" db="EMBL/GenBank/DDBJ databases">
        <authorList>
            <person name="Martin H S."/>
        </authorList>
    </citation>
    <scope>NUCLEOTIDE SEQUENCE</scope>
</reference>
<organism evidence="1 2">
    <name type="scientific">Iphiclides podalirius</name>
    <name type="common">scarce swallowtail</name>
    <dbReference type="NCBI Taxonomy" id="110791"/>
    <lineage>
        <taxon>Eukaryota</taxon>
        <taxon>Metazoa</taxon>
        <taxon>Ecdysozoa</taxon>
        <taxon>Arthropoda</taxon>
        <taxon>Hexapoda</taxon>
        <taxon>Insecta</taxon>
        <taxon>Pterygota</taxon>
        <taxon>Neoptera</taxon>
        <taxon>Endopterygota</taxon>
        <taxon>Lepidoptera</taxon>
        <taxon>Glossata</taxon>
        <taxon>Ditrysia</taxon>
        <taxon>Papilionoidea</taxon>
        <taxon>Papilionidae</taxon>
        <taxon>Papilioninae</taxon>
        <taxon>Iphiclides</taxon>
    </lineage>
</organism>
<protein>
    <submittedName>
        <fullName evidence="1">Uncharacterized protein</fullName>
    </submittedName>
</protein>
<evidence type="ECO:0000313" key="2">
    <source>
        <dbReference type="Proteomes" id="UP000837857"/>
    </source>
</evidence>
<keyword evidence="2" id="KW-1185">Reference proteome</keyword>
<sequence>MCNYLEGREGALRSDAGFEAIGILPLRFMAFSDFRGSVYARSVVTECGIGCALPILKSKLLCAHETETPGHQVAPTLNIGDDKRAFIGAVNGSLTRRAGLPARFPVAHQRREMSLRLRLIYSAGSSKDPPAINRYDKTIK</sequence>
<dbReference type="EMBL" id="OW152831">
    <property type="protein sequence ID" value="CAH2049484.1"/>
    <property type="molecule type" value="Genomic_DNA"/>
</dbReference>
<accession>A0ABN8I6B3</accession>
<feature type="non-terminal residue" evidence="1">
    <location>
        <position position="140"/>
    </location>
</feature>
<gene>
    <name evidence="1" type="ORF">IPOD504_LOCUS6855</name>
</gene>
<dbReference type="Proteomes" id="UP000837857">
    <property type="component" value="Chromosome 19"/>
</dbReference>
<evidence type="ECO:0000313" key="1">
    <source>
        <dbReference type="EMBL" id="CAH2049484.1"/>
    </source>
</evidence>
<name>A0ABN8I6B3_9NEOP</name>